<dbReference type="Proteomes" id="UP001418222">
    <property type="component" value="Unassembled WGS sequence"/>
</dbReference>
<evidence type="ECO:0000313" key="6">
    <source>
        <dbReference type="EMBL" id="KAK8933934.1"/>
    </source>
</evidence>
<dbReference type="EMBL" id="JBBWWQ010000013">
    <property type="protein sequence ID" value="KAK8933934.1"/>
    <property type="molecule type" value="Genomic_DNA"/>
</dbReference>
<dbReference type="AlphaFoldDB" id="A0AAP0G1Y3"/>
<reference evidence="6 7" key="1">
    <citation type="journal article" date="2022" name="Nat. Plants">
        <title>Genomes of leafy and leafless Platanthera orchids illuminate the evolution of mycoheterotrophy.</title>
        <authorList>
            <person name="Li M.H."/>
            <person name="Liu K.W."/>
            <person name="Li Z."/>
            <person name="Lu H.C."/>
            <person name="Ye Q.L."/>
            <person name="Zhang D."/>
            <person name="Wang J.Y."/>
            <person name="Li Y.F."/>
            <person name="Zhong Z.M."/>
            <person name="Liu X."/>
            <person name="Yu X."/>
            <person name="Liu D.K."/>
            <person name="Tu X.D."/>
            <person name="Liu B."/>
            <person name="Hao Y."/>
            <person name="Liao X.Y."/>
            <person name="Jiang Y.T."/>
            <person name="Sun W.H."/>
            <person name="Chen J."/>
            <person name="Chen Y.Q."/>
            <person name="Ai Y."/>
            <person name="Zhai J.W."/>
            <person name="Wu S.S."/>
            <person name="Zhou Z."/>
            <person name="Hsiao Y.Y."/>
            <person name="Wu W.L."/>
            <person name="Chen Y.Y."/>
            <person name="Lin Y.F."/>
            <person name="Hsu J.L."/>
            <person name="Li C.Y."/>
            <person name="Wang Z.W."/>
            <person name="Zhao X."/>
            <person name="Zhong W.Y."/>
            <person name="Ma X.K."/>
            <person name="Ma L."/>
            <person name="Huang J."/>
            <person name="Chen G.Z."/>
            <person name="Huang M.Z."/>
            <person name="Huang L."/>
            <person name="Peng D.H."/>
            <person name="Luo Y.B."/>
            <person name="Zou S.Q."/>
            <person name="Chen S.P."/>
            <person name="Lan S."/>
            <person name="Tsai W.C."/>
            <person name="Van de Peer Y."/>
            <person name="Liu Z.J."/>
        </authorList>
    </citation>
    <scope>NUCLEOTIDE SEQUENCE [LARGE SCALE GENOMIC DNA]</scope>
    <source>
        <strain evidence="6">Lor287</strain>
    </source>
</reference>
<proteinExistence type="predicted"/>
<sequence length="277" mass="31197">MRSGGGKSSAPNRPNVSLEWPGLPAGVKFDPTDIELLDHLKAKTGVGNAKAHIFIDEFIPTLDGDQGICYTHPENLPGVRKDGNSVHFFHRTSNAYTTGHRKRRKIHSKLEERARWHKTGKTKQVMSNGSCKGWKKIMVLYKSYGKGNKPDKASWVMHQYHLGIDEEEIDGELVVSKIFYQHTKKKYRCKTECVPELNAYTVRIGPETPKKMTPQPPRLKLDSLYEADDHASLSGIQPEDTFNPAPSVASLLDLQQRTRSLSLVLEPMTLAPPWTLE</sequence>
<gene>
    <name evidence="6" type="primary">NAC008</name>
    <name evidence="6" type="ORF">KSP39_PZI015693</name>
</gene>
<dbReference type="Gene3D" id="2.170.150.80">
    <property type="entry name" value="NAC domain"/>
    <property type="match status" value="1"/>
</dbReference>
<organism evidence="6 7">
    <name type="scientific">Platanthera zijinensis</name>
    <dbReference type="NCBI Taxonomy" id="2320716"/>
    <lineage>
        <taxon>Eukaryota</taxon>
        <taxon>Viridiplantae</taxon>
        <taxon>Streptophyta</taxon>
        <taxon>Embryophyta</taxon>
        <taxon>Tracheophyta</taxon>
        <taxon>Spermatophyta</taxon>
        <taxon>Magnoliopsida</taxon>
        <taxon>Liliopsida</taxon>
        <taxon>Asparagales</taxon>
        <taxon>Orchidaceae</taxon>
        <taxon>Orchidoideae</taxon>
        <taxon>Orchideae</taxon>
        <taxon>Orchidinae</taxon>
        <taxon>Platanthera</taxon>
    </lineage>
</organism>
<keyword evidence="2" id="KW-0238">DNA-binding</keyword>
<dbReference type="SUPFAM" id="SSF101941">
    <property type="entry name" value="NAC domain"/>
    <property type="match status" value="1"/>
</dbReference>
<dbReference type="InterPro" id="IPR044799">
    <property type="entry name" value="SOG1-like"/>
</dbReference>
<evidence type="ECO:0000259" key="5">
    <source>
        <dbReference type="PROSITE" id="PS51005"/>
    </source>
</evidence>
<keyword evidence="1" id="KW-0805">Transcription regulation</keyword>
<comment type="caution">
    <text evidence="6">The sequence shown here is derived from an EMBL/GenBank/DDBJ whole genome shotgun (WGS) entry which is preliminary data.</text>
</comment>
<keyword evidence="7" id="KW-1185">Reference proteome</keyword>
<dbReference type="InterPro" id="IPR003441">
    <property type="entry name" value="NAC-dom"/>
</dbReference>
<feature type="domain" description="NAC" evidence="5">
    <location>
        <begin position="23"/>
        <end position="181"/>
    </location>
</feature>
<dbReference type="GO" id="GO:0005634">
    <property type="term" value="C:nucleus"/>
    <property type="evidence" value="ECO:0007669"/>
    <property type="project" value="TreeGrafter"/>
</dbReference>
<protein>
    <submittedName>
        <fullName evidence="6">NAC domain-containing protein 8</fullName>
    </submittedName>
</protein>
<dbReference type="GO" id="GO:0000976">
    <property type="term" value="F:transcription cis-regulatory region binding"/>
    <property type="evidence" value="ECO:0007669"/>
    <property type="project" value="TreeGrafter"/>
</dbReference>
<dbReference type="Pfam" id="PF02365">
    <property type="entry name" value="NAM"/>
    <property type="match status" value="1"/>
</dbReference>
<dbReference type="FunFam" id="2.170.150.80:FF:000009">
    <property type="entry name" value="NAC domain-containing protein 8"/>
    <property type="match status" value="1"/>
</dbReference>
<dbReference type="InterPro" id="IPR036093">
    <property type="entry name" value="NAC_dom_sf"/>
</dbReference>
<dbReference type="PROSITE" id="PS51005">
    <property type="entry name" value="NAC"/>
    <property type="match status" value="1"/>
</dbReference>
<evidence type="ECO:0000256" key="2">
    <source>
        <dbReference type="ARBA" id="ARBA00023125"/>
    </source>
</evidence>
<dbReference type="GO" id="GO:0003700">
    <property type="term" value="F:DNA-binding transcription factor activity"/>
    <property type="evidence" value="ECO:0007669"/>
    <property type="project" value="InterPro"/>
</dbReference>
<evidence type="ECO:0000256" key="3">
    <source>
        <dbReference type="ARBA" id="ARBA00023163"/>
    </source>
</evidence>
<accession>A0AAP0G1Y3</accession>
<keyword evidence="3" id="KW-0804">Transcription</keyword>
<name>A0AAP0G1Y3_9ASPA</name>
<keyword evidence="4" id="KW-0539">Nucleus</keyword>
<evidence type="ECO:0000313" key="7">
    <source>
        <dbReference type="Proteomes" id="UP001418222"/>
    </source>
</evidence>
<dbReference type="PANTHER" id="PTHR31079:SF2">
    <property type="entry name" value="NAC DOMAIN CONTAINING PROTEIN 44-RELATED"/>
    <property type="match status" value="1"/>
</dbReference>
<evidence type="ECO:0000256" key="4">
    <source>
        <dbReference type="ARBA" id="ARBA00023242"/>
    </source>
</evidence>
<evidence type="ECO:0000256" key="1">
    <source>
        <dbReference type="ARBA" id="ARBA00023015"/>
    </source>
</evidence>
<dbReference type="PANTHER" id="PTHR31079">
    <property type="entry name" value="NAC DOMAIN-CONTAINING PROTEIN 73"/>
    <property type="match status" value="1"/>
</dbReference>